<dbReference type="NCBIfam" id="TIGR00168">
    <property type="entry name" value="infC"/>
    <property type="match status" value="1"/>
</dbReference>
<dbReference type="PANTHER" id="PTHR10938">
    <property type="entry name" value="TRANSLATION INITIATION FACTOR IF-3"/>
    <property type="match status" value="1"/>
</dbReference>
<evidence type="ECO:0000259" key="6">
    <source>
        <dbReference type="Pfam" id="PF05198"/>
    </source>
</evidence>
<evidence type="ECO:0000256" key="1">
    <source>
        <dbReference type="ARBA" id="ARBA00005439"/>
    </source>
</evidence>
<evidence type="ECO:0000256" key="3">
    <source>
        <dbReference type="ARBA" id="ARBA00022917"/>
    </source>
</evidence>
<accession>A0A1G2I3H9</accession>
<dbReference type="Pfam" id="PF05198">
    <property type="entry name" value="IF3_N"/>
    <property type="match status" value="1"/>
</dbReference>
<name>A0A1G2I3H9_9BACT</name>
<dbReference type="AlphaFoldDB" id="A0A1G2I3H9"/>
<evidence type="ECO:0000259" key="5">
    <source>
        <dbReference type="Pfam" id="PF00707"/>
    </source>
</evidence>
<dbReference type="GO" id="GO:0016020">
    <property type="term" value="C:membrane"/>
    <property type="evidence" value="ECO:0007669"/>
    <property type="project" value="TreeGrafter"/>
</dbReference>
<dbReference type="GO" id="GO:0043022">
    <property type="term" value="F:ribosome binding"/>
    <property type="evidence" value="ECO:0007669"/>
    <property type="project" value="TreeGrafter"/>
</dbReference>
<feature type="domain" description="Translation initiation factor 3 N-terminal" evidence="6">
    <location>
        <begin position="6"/>
        <end position="74"/>
    </location>
</feature>
<dbReference type="EMBL" id="MHOT01000012">
    <property type="protein sequence ID" value="OGZ69382.1"/>
    <property type="molecule type" value="Genomic_DNA"/>
</dbReference>
<gene>
    <name evidence="7" type="ORF">A3D44_02850</name>
</gene>
<dbReference type="Gene3D" id="3.30.110.10">
    <property type="entry name" value="Translation initiation factor 3 (IF-3), C-terminal domain"/>
    <property type="match status" value="1"/>
</dbReference>
<reference evidence="7 8" key="1">
    <citation type="journal article" date="2016" name="Nat. Commun.">
        <title>Thousands of microbial genomes shed light on interconnected biogeochemical processes in an aquifer system.</title>
        <authorList>
            <person name="Anantharaman K."/>
            <person name="Brown C.T."/>
            <person name="Hug L.A."/>
            <person name="Sharon I."/>
            <person name="Castelle C.J."/>
            <person name="Probst A.J."/>
            <person name="Thomas B.C."/>
            <person name="Singh A."/>
            <person name="Wilkins M.J."/>
            <person name="Karaoz U."/>
            <person name="Brodie E.L."/>
            <person name="Williams K.H."/>
            <person name="Hubbard S.S."/>
            <person name="Banfield J.F."/>
        </authorList>
    </citation>
    <scope>NUCLEOTIDE SEQUENCE [LARGE SCALE GENOMIC DNA]</scope>
</reference>
<dbReference type="GO" id="GO:0005829">
    <property type="term" value="C:cytosol"/>
    <property type="evidence" value="ECO:0007669"/>
    <property type="project" value="TreeGrafter"/>
</dbReference>
<dbReference type="Gene3D" id="3.10.20.80">
    <property type="entry name" value="Translation initiation factor 3 (IF-3), N-terminal domain"/>
    <property type="match status" value="1"/>
</dbReference>
<keyword evidence="2 7" id="KW-0396">Initiation factor</keyword>
<dbReference type="GO" id="GO:0003743">
    <property type="term" value="F:translation initiation factor activity"/>
    <property type="evidence" value="ECO:0007669"/>
    <property type="project" value="UniProtKB-UniRule"/>
</dbReference>
<organism evidence="7 8">
    <name type="scientific">Candidatus Staskawiczbacteria bacterium RIFCSPHIGHO2_02_FULL_42_22</name>
    <dbReference type="NCBI Taxonomy" id="1802207"/>
    <lineage>
        <taxon>Bacteria</taxon>
        <taxon>Candidatus Staskawicziibacteriota</taxon>
    </lineage>
</organism>
<evidence type="ECO:0000313" key="7">
    <source>
        <dbReference type="EMBL" id="OGZ69382.1"/>
    </source>
</evidence>
<dbReference type="InterPro" id="IPR036788">
    <property type="entry name" value="T_IF-3_C_sf"/>
</dbReference>
<proteinExistence type="inferred from homology"/>
<comment type="caution">
    <text evidence="7">The sequence shown here is derived from an EMBL/GenBank/DDBJ whole genome shotgun (WGS) entry which is preliminary data.</text>
</comment>
<dbReference type="SUPFAM" id="SSF55200">
    <property type="entry name" value="Translation initiation factor IF3, C-terminal domain"/>
    <property type="match status" value="1"/>
</dbReference>
<dbReference type="PANTHER" id="PTHR10938:SF0">
    <property type="entry name" value="TRANSLATION INITIATION FACTOR IF-3, MITOCHONDRIAL"/>
    <property type="match status" value="1"/>
</dbReference>
<dbReference type="Proteomes" id="UP000178820">
    <property type="component" value="Unassembled WGS sequence"/>
</dbReference>
<dbReference type="Pfam" id="PF00707">
    <property type="entry name" value="IF3_C"/>
    <property type="match status" value="1"/>
</dbReference>
<sequence>MEKVLINNFIRAKEVRVISETGEQLGVMNIFAAIELAKSKGLDLIQVTEKVQPPVCRIANYGKYLYSLQKKEKKIKVNTKITKLKEIQIGFNIAAGDIETKAKQAEKFIKEGDKVKVSMVLKGREKAMGELAKQKMIFFLETTDKLIPLKVERELKREIKGFTMIVSKE</sequence>
<dbReference type="InterPro" id="IPR036787">
    <property type="entry name" value="T_IF-3_N_sf"/>
</dbReference>
<evidence type="ECO:0000313" key="8">
    <source>
        <dbReference type="Proteomes" id="UP000178820"/>
    </source>
</evidence>
<evidence type="ECO:0000256" key="4">
    <source>
        <dbReference type="NCBIfam" id="TIGR00168"/>
    </source>
</evidence>
<dbReference type="InterPro" id="IPR001288">
    <property type="entry name" value="Translation_initiation_fac_3"/>
</dbReference>
<dbReference type="STRING" id="1802207.A3D44_02850"/>
<evidence type="ECO:0000256" key="2">
    <source>
        <dbReference type="ARBA" id="ARBA00022540"/>
    </source>
</evidence>
<protein>
    <recommendedName>
        <fullName evidence="4">Translation initiation factor IF-3</fullName>
    </recommendedName>
</protein>
<dbReference type="InterPro" id="IPR019815">
    <property type="entry name" value="Translation_initiation_fac_3_C"/>
</dbReference>
<keyword evidence="3" id="KW-0648">Protein biosynthesis</keyword>
<comment type="similarity">
    <text evidence="1">Belongs to the IF-3 family.</text>
</comment>
<dbReference type="InterPro" id="IPR019814">
    <property type="entry name" value="Translation_initiation_fac_3_N"/>
</dbReference>
<feature type="domain" description="Translation initiation factor 3 C-terminal" evidence="5">
    <location>
        <begin position="83"/>
        <end position="168"/>
    </location>
</feature>
<dbReference type="GO" id="GO:0032790">
    <property type="term" value="P:ribosome disassembly"/>
    <property type="evidence" value="ECO:0007669"/>
    <property type="project" value="TreeGrafter"/>
</dbReference>
<dbReference type="SUPFAM" id="SSF54364">
    <property type="entry name" value="Translation initiation factor IF3, N-terminal domain"/>
    <property type="match status" value="1"/>
</dbReference>